<dbReference type="EMBL" id="CAUYUJ010021559">
    <property type="protein sequence ID" value="CAK0905439.1"/>
    <property type="molecule type" value="Genomic_DNA"/>
</dbReference>
<gene>
    <name evidence="1" type="ORF">PCOR1329_LOCUS81149</name>
</gene>
<reference evidence="1" key="1">
    <citation type="submission" date="2023-10" db="EMBL/GenBank/DDBJ databases">
        <authorList>
            <person name="Chen Y."/>
            <person name="Shah S."/>
            <person name="Dougan E. K."/>
            <person name="Thang M."/>
            <person name="Chan C."/>
        </authorList>
    </citation>
    <scope>NUCLEOTIDE SEQUENCE [LARGE SCALE GENOMIC DNA]</scope>
</reference>
<organism evidence="1 2">
    <name type="scientific">Prorocentrum cordatum</name>
    <dbReference type="NCBI Taxonomy" id="2364126"/>
    <lineage>
        <taxon>Eukaryota</taxon>
        <taxon>Sar</taxon>
        <taxon>Alveolata</taxon>
        <taxon>Dinophyceae</taxon>
        <taxon>Prorocentrales</taxon>
        <taxon>Prorocentraceae</taxon>
        <taxon>Prorocentrum</taxon>
    </lineage>
</organism>
<feature type="non-terminal residue" evidence="1">
    <location>
        <position position="1"/>
    </location>
</feature>
<keyword evidence="2" id="KW-1185">Reference proteome</keyword>
<name>A0ABN9XZ61_9DINO</name>
<evidence type="ECO:0000313" key="2">
    <source>
        <dbReference type="Proteomes" id="UP001189429"/>
    </source>
</evidence>
<accession>A0ABN9XZ61</accession>
<comment type="caution">
    <text evidence="1">The sequence shown here is derived from an EMBL/GenBank/DDBJ whole genome shotgun (WGS) entry which is preliminary data.</text>
</comment>
<evidence type="ECO:0000313" key="1">
    <source>
        <dbReference type="EMBL" id="CAK0905439.1"/>
    </source>
</evidence>
<sequence>PQSLQQNVICCDFLAEATTRTPAALSRASSHYRGPAHRSQRVRAMGNTGSSGGVLQTADTNSSGKKFFTNFLCVGCGCNNELLKPMFATEFRCCCLEHGTRVDFTHCDKASHLCLGRAGCKAGPVVGEVKNPLIDNHELIVVCEKNLVDCGHSTKVEGRTQTSDTRISGKSYHTNCGCVGCGLVNDLCSPVLAGETRCCCLESGTRVDLNNVRTMDDLCRCRAGCKFCPATVDLKNPIVDNHELVVVVEKKIYGCK</sequence>
<proteinExistence type="predicted"/>
<protein>
    <recommendedName>
        <fullName evidence="3">SREBP regulating gene protein</fullName>
    </recommendedName>
</protein>
<dbReference type="Proteomes" id="UP001189429">
    <property type="component" value="Unassembled WGS sequence"/>
</dbReference>
<evidence type="ECO:0008006" key="3">
    <source>
        <dbReference type="Google" id="ProtNLM"/>
    </source>
</evidence>